<evidence type="ECO:0000256" key="9">
    <source>
        <dbReference type="ARBA" id="ARBA00023180"/>
    </source>
</evidence>
<evidence type="ECO:0000256" key="6">
    <source>
        <dbReference type="ARBA" id="ARBA00022989"/>
    </source>
</evidence>
<evidence type="ECO:0000259" key="12">
    <source>
        <dbReference type="PROSITE" id="PS50853"/>
    </source>
</evidence>
<dbReference type="PANTHER" id="PTHR48423">
    <property type="entry name" value="INTERLEUKIN-27 RECEPTOR SUBUNIT ALPHA"/>
    <property type="match status" value="1"/>
</dbReference>
<reference evidence="13 14" key="1">
    <citation type="submission" date="2024-01" db="EMBL/GenBank/DDBJ databases">
        <authorList>
            <person name="Alioto T."/>
            <person name="Alioto T."/>
            <person name="Gomez Garrido J."/>
        </authorList>
    </citation>
    <scope>NUCLEOTIDE SEQUENCE [LARGE SCALE GENOMIC DNA]</scope>
</reference>
<evidence type="ECO:0000256" key="10">
    <source>
        <dbReference type="SAM" id="MobiDB-lite"/>
    </source>
</evidence>
<dbReference type="Gene3D" id="2.60.40.10">
    <property type="entry name" value="Immunoglobulins"/>
    <property type="match status" value="5"/>
</dbReference>
<name>A0AAV1N7Q7_SCOSC</name>
<keyword evidence="9" id="KW-0325">Glycoprotein</keyword>
<protein>
    <submittedName>
        <fullName evidence="13">Interleukin-23 receptor</fullName>
    </submittedName>
</protein>
<organism evidence="13 14">
    <name type="scientific">Scomber scombrus</name>
    <name type="common">Atlantic mackerel</name>
    <name type="synonym">Scomber vernalis</name>
    <dbReference type="NCBI Taxonomy" id="13677"/>
    <lineage>
        <taxon>Eukaryota</taxon>
        <taxon>Metazoa</taxon>
        <taxon>Chordata</taxon>
        <taxon>Craniata</taxon>
        <taxon>Vertebrata</taxon>
        <taxon>Euteleostomi</taxon>
        <taxon>Actinopterygii</taxon>
        <taxon>Neopterygii</taxon>
        <taxon>Teleostei</taxon>
        <taxon>Neoteleostei</taxon>
        <taxon>Acanthomorphata</taxon>
        <taxon>Pelagiaria</taxon>
        <taxon>Scombriformes</taxon>
        <taxon>Scombridae</taxon>
        <taxon>Scomber</taxon>
    </lineage>
</organism>
<gene>
    <name evidence="13" type="ORF">FSCOSCO3_A001791</name>
</gene>
<dbReference type="CDD" id="cd00063">
    <property type="entry name" value="FN3"/>
    <property type="match status" value="1"/>
</dbReference>
<keyword evidence="4" id="KW-0732">Signal</keyword>
<comment type="subcellular location">
    <subcellularLocation>
        <location evidence="1">Membrane</location>
        <topology evidence="1">Single-pass type I membrane protein</topology>
    </subcellularLocation>
</comment>
<sequence>MTSRSIFLKVNDHIVYPEKSDNCTAIFKLFNVRMLPWVECRIEHFGMSKIVNGLGLLSGLPPDKPKNIICETAKNSNFINCSWKRGQKTYVHTTYNVSLNRENGTLINLYRIQDAEEISIPRAKLADNTKYQLIITAYNHFGASLSDPFTLCIKDIVIPETPHIIQIHFENKSVAAMLQWKTESSQRLKTCIRHRKDKGSWELNEGTELSEGLIKVDGLEPLTEYEFQMKTCNLTSGLTQTSTPMSSCSSGSFCSKWSPSHRTRSPGRGPSQQLDVWRILGNQVTNAQMVTVLWKPPPPEDYSGELQQYKIFLDNNPKQKETCPAALSRCLVQVPPEVQAISVSVVTLYGTSPPADVPLRPSGVFGLALRELAPAAHGNAVLVSWSWSTAKQWLTSGGELLYYVIEWMSVPAAELQWQKLDKDQNNTCIKGLTAGVRYNISLYAVTTRGVSAPSSDLVYSKEQKPVSGPSMSVLVHKANRILIQFDELAVEQQRGFITNYTIYLQMLYSSNKELSVTVSASVSRMISLDCPEGDLRLQMTASTSAGEGPRGRLISSQPAAPAISTVVVIVCIITFFAAIIANLMCWSCVRKRIKQRCISWGPSWLVENLPKLGHSNAIRLLEQGGSELSFSSIQSDPPLSPISLISQEDREDMYPSFHVEVSQVESATQQRPSVETPLLDTGSGTMLADSHLEHVSYKPQIVTSTPLEEEVQEAEEEQRDTPAYGEEDRCSSVFGELFGGLLASVEVDFSDSPLGLTLSSVNCLLWPKTPETASVLNKGVLLGRTGSNVEEDSPSVDSQQAEITTADQGDAVPQCADTSLTDGYFPQVSADGINTSYHTQR</sequence>
<evidence type="ECO:0000256" key="4">
    <source>
        <dbReference type="ARBA" id="ARBA00022729"/>
    </source>
</evidence>
<feature type="domain" description="Fibronectin type-III" evidence="12">
    <location>
        <begin position="360"/>
        <end position="464"/>
    </location>
</feature>
<dbReference type="Pfam" id="PF00041">
    <property type="entry name" value="fn3"/>
    <property type="match status" value="1"/>
</dbReference>
<dbReference type="GO" id="GO:0005886">
    <property type="term" value="C:plasma membrane"/>
    <property type="evidence" value="ECO:0007669"/>
    <property type="project" value="UniProtKB-ARBA"/>
</dbReference>
<keyword evidence="5" id="KW-0677">Repeat</keyword>
<evidence type="ECO:0000256" key="3">
    <source>
        <dbReference type="ARBA" id="ARBA00022692"/>
    </source>
</evidence>
<evidence type="ECO:0000256" key="2">
    <source>
        <dbReference type="ARBA" id="ARBA00008921"/>
    </source>
</evidence>
<feature type="region of interest" description="Disordered" evidence="10">
    <location>
        <begin position="786"/>
        <end position="817"/>
    </location>
</feature>
<dbReference type="EMBL" id="CAWUFR010000021">
    <property type="protein sequence ID" value="CAK6955178.1"/>
    <property type="molecule type" value="Genomic_DNA"/>
</dbReference>
<dbReference type="AlphaFoldDB" id="A0AAV1N7Q7"/>
<comment type="similarity">
    <text evidence="2">Belongs to the type I cytokine receptor family. Type 2 subfamily.</text>
</comment>
<evidence type="ECO:0000256" key="1">
    <source>
        <dbReference type="ARBA" id="ARBA00004479"/>
    </source>
</evidence>
<feature type="compositionally biased region" description="Polar residues" evidence="10">
    <location>
        <begin position="795"/>
        <end position="807"/>
    </location>
</feature>
<dbReference type="PANTHER" id="PTHR48423:SF2">
    <property type="entry name" value="INTERLEUKIN-12 RECEPTOR SUBUNIT BETA-2"/>
    <property type="match status" value="1"/>
</dbReference>
<dbReference type="SUPFAM" id="SSF49265">
    <property type="entry name" value="Fibronectin type III"/>
    <property type="match status" value="4"/>
</dbReference>
<dbReference type="PROSITE" id="PS50853">
    <property type="entry name" value="FN3"/>
    <property type="match status" value="1"/>
</dbReference>
<dbReference type="Proteomes" id="UP001314229">
    <property type="component" value="Unassembled WGS sequence"/>
</dbReference>
<evidence type="ECO:0000313" key="13">
    <source>
        <dbReference type="EMBL" id="CAK6955178.1"/>
    </source>
</evidence>
<dbReference type="InterPro" id="IPR013783">
    <property type="entry name" value="Ig-like_fold"/>
</dbReference>
<keyword evidence="14" id="KW-1185">Reference proteome</keyword>
<evidence type="ECO:0000256" key="11">
    <source>
        <dbReference type="SAM" id="Phobius"/>
    </source>
</evidence>
<accession>A0AAV1N7Q7</accession>
<feature type="transmembrane region" description="Helical" evidence="11">
    <location>
        <begin position="562"/>
        <end position="586"/>
    </location>
</feature>
<dbReference type="InterPro" id="IPR052672">
    <property type="entry name" value="Type1_Cytokine_Rcpt_Type2"/>
</dbReference>
<evidence type="ECO:0000256" key="7">
    <source>
        <dbReference type="ARBA" id="ARBA00023136"/>
    </source>
</evidence>
<keyword evidence="6 11" id="KW-1133">Transmembrane helix</keyword>
<evidence type="ECO:0000313" key="14">
    <source>
        <dbReference type="Proteomes" id="UP001314229"/>
    </source>
</evidence>
<comment type="caution">
    <text evidence="13">The sequence shown here is derived from an EMBL/GenBank/DDBJ whole genome shotgun (WGS) entry which is preliminary data.</text>
</comment>
<dbReference type="InterPro" id="IPR003961">
    <property type="entry name" value="FN3_dom"/>
</dbReference>
<keyword evidence="3 11" id="KW-0812">Transmembrane</keyword>
<proteinExistence type="inferred from homology"/>
<keyword evidence="8 13" id="KW-0675">Receptor</keyword>
<keyword evidence="7 11" id="KW-0472">Membrane</keyword>
<dbReference type="InterPro" id="IPR036116">
    <property type="entry name" value="FN3_sf"/>
</dbReference>
<evidence type="ECO:0000256" key="8">
    <source>
        <dbReference type="ARBA" id="ARBA00023170"/>
    </source>
</evidence>
<evidence type="ECO:0000256" key="5">
    <source>
        <dbReference type="ARBA" id="ARBA00022737"/>
    </source>
</evidence>
<dbReference type="SMART" id="SM00060">
    <property type="entry name" value="FN3"/>
    <property type="match status" value="3"/>
</dbReference>